<dbReference type="RefSeq" id="WP_252161627.1">
    <property type="nucleotide sequence ID" value="NZ_CP098811.1"/>
</dbReference>
<proteinExistence type="predicted"/>
<organism evidence="2 3">
    <name type="scientific">Ensifer adhaerens</name>
    <name type="common">Sinorhizobium morelense</name>
    <dbReference type="NCBI Taxonomy" id="106592"/>
    <lineage>
        <taxon>Bacteria</taxon>
        <taxon>Pseudomonadati</taxon>
        <taxon>Pseudomonadota</taxon>
        <taxon>Alphaproteobacteria</taxon>
        <taxon>Hyphomicrobiales</taxon>
        <taxon>Rhizobiaceae</taxon>
        <taxon>Sinorhizobium/Ensifer group</taxon>
        <taxon>Ensifer</taxon>
    </lineage>
</organism>
<dbReference type="Pfam" id="PF00583">
    <property type="entry name" value="Acetyltransf_1"/>
    <property type="match status" value="1"/>
</dbReference>
<dbReference type="Proteomes" id="UP001055460">
    <property type="component" value="Plasmid pD"/>
</dbReference>
<feature type="domain" description="N-acetyltransferase" evidence="1">
    <location>
        <begin position="4"/>
        <end position="167"/>
    </location>
</feature>
<sequence>MSDLIIVPCGEAHITGIAAIYEHAVRFGTASFELTPPSEIEMLDRRNAMVSGGYPYLVAEMHGAVIGYAYAGPYRPRPAYRGTVENSVYVHHDKQGLGIGRSLLQSLIDECTRLAFRQMVAVIGDSANVSSQRLHAKLGFEQIGVLKAVGWKHERWLDTVLMQRCLDAGTMR</sequence>
<dbReference type="CDD" id="cd04301">
    <property type="entry name" value="NAT_SF"/>
    <property type="match status" value="1"/>
</dbReference>
<dbReference type="GO" id="GO:0016747">
    <property type="term" value="F:acyltransferase activity, transferring groups other than amino-acyl groups"/>
    <property type="evidence" value="ECO:0007669"/>
    <property type="project" value="InterPro"/>
</dbReference>
<dbReference type="PROSITE" id="PS51186">
    <property type="entry name" value="GNAT"/>
    <property type="match status" value="1"/>
</dbReference>
<evidence type="ECO:0000313" key="3">
    <source>
        <dbReference type="Proteomes" id="UP001055460"/>
    </source>
</evidence>
<name>A0A9Q8YI87_ENSAD</name>
<accession>A0A9Q8YI87</accession>
<evidence type="ECO:0000313" key="2">
    <source>
        <dbReference type="EMBL" id="USJ28565.1"/>
    </source>
</evidence>
<dbReference type="Gene3D" id="3.40.630.30">
    <property type="match status" value="1"/>
</dbReference>
<dbReference type="PANTHER" id="PTHR43072">
    <property type="entry name" value="N-ACETYLTRANSFERASE"/>
    <property type="match status" value="1"/>
</dbReference>
<protein>
    <submittedName>
        <fullName evidence="2">GNAT family N-acetyltransferase</fullName>
    </submittedName>
</protein>
<dbReference type="EMBL" id="CP098811">
    <property type="protein sequence ID" value="USJ28565.1"/>
    <property type="molecule type" value="Genomic_DNA"/>
</dbReference>
<dbReference type="SUPFAM" id="SSF55729">
    <property type="entry name" value="Acyl-CoA N-acyltransferases (Nat)"/>
    <property type="match status" value="1"/>
</dbReference>
<dbReference type="InterPro" id="IPR016181">
    <property type="entry name" value="Acyl_CoA_acyltransferase"/>
</dbReference>
<keyword evidence="2" id="KW-0614">Plasmid</keyword>
<geneLocation type="plasmid" evidence="2 3">
    <name>pD</name>
</geneLocation>
<dbReference type="PANTHER" id="PTHR43072:SF8">
    <property type="entry name" value="ACYLTRANSFERASE FABY-RELATED"/>
    <property type="match status" value="1"/>
</dbReference>
<reference evidence="2" key="1">
    <citation type="submission" date="2022-06" db="EMBL/GenBank/DDBJ databases">
        <title>Physiological and biochemical characterization and genomic elucidation of a strain of the genus Ensifer adhaerens M8 that combines arsenic oxidation and chromium reduction.</title>
        <authorList>
            <person name="Li X."/>
            <person name="Yu c."/>
        </authorList>
    </citation>
    <scope>NUCLEOTIDE SEQUENCE</scope>
    <source>
        <strain evidence="2">M8</strain>
        <plasmid evidence="2">pD</plasmid>
    </source>
</reference>
<dbReference type="AlphaFoldDB" id="A0A9Q8YI87"/>
<dbReference type="InterPro" id="IPR000182">
    <property type="entry name" value="GNAT_dom"/>
</dbReference>
<evidence type="ECO:0000259" key="1">
    <source>
        <dbReference type="PROSITE" id="PS51186"/>
    </source>
</evidence>
<gene>
    <name evidence="2" type="ORF">NE863_36210</name>
</gene>